<dbReference type="GO" id="GO:0005524">
    <property type="term" value="F:ATP binding"/>
    <property type="evidence" value="ECO:0007669"/>
    <property type="project" value="UniProtKB-KW"/>
</dbReference>
<comment type="catalytic activity">
    <reaction evidence="8">
        <text>N(2)-formyl-N(1)-(5-phospho-beta-D-ribosyl)glycinamide + L-glutamine + ATP + H2O = 2-formamido-N(1)-(5-O-phospho-beta-D-ribosyl)acetamidine + L-glutamate + ADP + phosphate + H(+)</text>
        <dbReference type="Rhea" id="RHEA:17129"/>
        <dbReference type="ChEBI" id="CHEBI:15377"/>
        <dbReference type="ChEBI" id="CHEBI:15378"/>
        <dbReference type="ChEBI" id="CHEBI:29985"/>
        <dbReference type="ChEBI" id="CHEBI:30616"/>
        <dbReference type="ChEBI" id="CHEBI:43474"/>
        <dbReference type="ChEBI" id="CHEBI:58359"/>
        <dbReference type="ChEBI" id="CHEBI:147286"/>
        <dbReference type="ChEBI" id="CHEBI:147287"/>
        <dbReference type="ChEBI" id="CHEBI:456216"/>
        <dbReference type="EC" id="6.3.5.3"/>
    </reaction>
</comment>
<comment type="subunit">
    <text evidence="8">Part of the FGAM synthase complex composed of 1 PurL, 1 PurQ and 2 PurS subunits.</text>
</comment>
<dbReference type="GeneID" id="26099775"/>
<dbReference type="PROSITE" id="PS51273">
    <property type="entry name" value="GATASE_TYPE_1"/>
    <property type="match status" value="1"/>
</dbReference>
<keyword evidence="4 8" id="KW-0658">Purine biosynthesis</keyword>
<feature type="active site" evidence="8">
    <location>
        <position position="192"/>
    </location>
</feature>
<dbReference type="GO" id="GO:0005737">
    <property type="term" value="C:cytoplasm"/>
    <property type="evidence" value="ECO:0007669"/>
    <property type="project" value="UniProtKB-SubCell"/>
</dbReference>
<evidence type="ECO:0000256" key="6">
    <source>
        <dbReference type="ARBA" id="ARBA00022840"/>
    </source>
</evidence>
<keyword evidence="9" id="KW-0808">Transferase</keyword>
<dbReference type="STRING" id="1273541.Pyrde_1433"/>
<protein>
    <recommendedName>
        <fullName evidence="8">Phosphoribosylformylglycinamidine synthase subunit PurQ</fullName>
        <shortName evidence="8">FGAM synthase</shortName>
        <ecNumber evidence="8">6.3.5.3</ecNumber>
    </recommendedName>
    <alternativeName>
        <fullName evidence="8">Formylglycinamide ribonucleotide amidotransferase subunit I</fullName>
        <shortName evidence="8">FGAR amidotransferase I</shortName>
        <shortName evidence="8">FGAR-AT I</shortName>
    </alternativeName>
    <alternativeName>
        <fullName evidence="8">Glutaminase PurQ</fullName>
        <ecNumber evidence="8">3.5.1.2</ecNumber>
    </alternativeName>
    <alternativeName>
        <fullName evidence="8">Phosphoribosylformylglycinamidine synthase subunit I</fullName>
    </alternativeName>
</protein>
<dbReference type="InterPro" id="IPR029062">
    <property type="entry name" value="Class_I_gatase-like"/>
</dbReference>
<name>A0A0P0N4U0_9CREN</name>
<accession>A0A0P0N4U0</accession>
<dbReference type="Pfam" id="PF13507">
    <property type="entry name" value="GATase_5"/>
    <property type="match status" value="1"/>
</dbReference>
<comment type="function">
    <text evidence="8">Part of the phosphoribosylformylglycinamidine synthase complex involved in the purines biosynthetic pathway. Catalyzes the ATP-dependent conversion of formylglycinamide ribonucleotide (FGAR) and glutamine to yield formylglycinamidine ribonucleotide (FGAM) and glutamate. The FGAM synthase complex is composed of three subunits. PurQ produces an ammonia molecule by converting glutamine to glutamate. PurL transfers the ammonia molecule to FGAR to form FGAM in an ATP-dependent manner. PurS interacts with PurQ and PurL and is thought to assist in the transfer of the ammonia molecule from PurQ to PurL.</text>
</comment>
<dbReference type="GO" id="GO:0006189">
    <property type="term" value="P:'de novo' IMP biosynthetic process"/>
    <property type="evidence" value="ECO:0007669"/>
    <property type="project" value="UniProtKB-UniRule"/>
</dbReference>
<dbReference type="NCBIfam" id="NF002957">
    <property type="entry name" value="PRK03619.1"/>
    <property type="match status" value="1"/>
</dbReference>
<dbReference type="PIRSF" id="PIRSF001586">
    <property type="entry name" value="FGAM_synth_I"/>
    <property type="match status" value="1"/>
</dbReference>
<evidence type="ECO:0000256" key="3">
    <source>
        <dbReference type="ARBA" id="ARBA00022741"/>
    </source>
</evidence>
<evidence type="ECO:0000256" key="8">
    <source>
        <dbReference type="HAMAP-Rule" id="MF_00421"/>
    </source>
</evidence>
<evidence type="ECO:0000313" key="10">
    <source>
        <dbReference type="EMBL" id="OWJ54609.1"/>
    </source>
</evidence>
<evidence type="ECO:0000256" key="7">
    <source>
        <dbReference type="ARBA" id="ARBA00022962"/>
    </source>
</evidence>
<dbReference type="EMBL" id="NCQP01000003">
    <property type="protein sequence ID" value="OWJ54609.1"/>
    <property type="molecule type" value="Genomic_DNA"/>
</dbReference>
<keyword evidence="1 8" id="KW-0963">Cytoplasm</keyword>
<dbReference type="PANTHER" id="PTHR47552">
    <property type="entry name" value="PHOSPHORIBOSYLFORMYLGLYCINAMIDINE SYNTHASE SUBUNIT PURQ"/>
    <property type="match status" value="1"/>
</dbReference>
<evidence type="ECO:0000256" key="4">
    <source>
        <dbReference type="ARBA" id="ARBA00022755"/>
    </source>
</evidence>
<evidence type="ECO:0000256" key="2">
    <source>
        <dbReference type="ARBA" id="ARBA00022598"/>
    </source>
</evidence>
<dbReference type="UniPathway" id="UPA00074">
    <property type="reaction ID" value="UER00128"/>
</dbReference>
<keyword evidence="2 8" id="KW-0436">Ligase</keyword>
<dbReference type="GO" id="GO:0004642">
    <property type="term" value="F:phosphoribosylformylglycinamidine synthase activity"/>
    <property type="evidence" value="ECO:0007669"/>
    <property type="project" value="UniProtKB-UniRule"/>
</dbReference>
<keyword evidence="7 8" id="KW-0315">Glutamine amidotransferase</keyword>
<gene>
    <name evidence="8" type="primary">purQ</name>
    <name evidence="10" type="ORF">Pdsh_06195</name>
    <name evidence="9" type="ORF">Pyrde_1433</name>
</gene>
<dbReference type="SMART" id="SM01211">
    <property type="entry name" value="GATase_5"/>
    <property type="match status" value="1"/>
</dbReference>
<dbReference type="Proteomes" id="UP000196694">
    <property type="component" value="Unassembled WGS sequence"/>
</dbReference>
<dbReference type="EMBL" id="CP013011">
    <property type="protein sequence ID" value="ALL01477.1"/>
    <property type="molecule type" value="Genomic_DNA"/>
</dbReference>
<evidence type="ECO:0000256" key="5">
    <source>
        <dbReference type="ARBA" id="ARBA00022801"/>
    </source>
</evidence>
<dbReference type="OrthoDB" id="6486at2157"/>
<comment type="pathway">
    <text evidence="8">Purine metabolism; IMP biosynthesis via de novo pathway; 5-amino-1-(5-phospho-D-ribosyl)imidazole from N(2)-formyl-N(1)-(5-phospho-D-ribosyl)glycinamide: step 1/2.</text>
</comment>
<evidence type="ECO:0000313" key="9">
    <source>
        <dbReference type="EMBL" id="ALL01477.1"/>
    </source>
</evidence>
<dbReference type="SUPFAM" id="SSF52317">
    <property type="entry name" value="Class I glutamine amidotransferase-like"/>
    <property type="match status" value="1"/>
</dbReference>
<keyword evidence="6 8" id="KW-0067">ATP-binding</keyword>
<dbReference type="AlphaFoldDB" id="A0A0P0N4U0"/>
<proteinExistence type="inferred from homology"/>
<keyword evidence="5 8" id="KW-0378">Hydrolase</keyword>
<dbReference type="Gene3D" id="3.40.50.880">
    <property type="match status" value="1"/>
</dbReference>
<dbReference type="EC" id="3.5.1.2" evidence="8"/>
<keyword evidence="12" id="KW-1185">Reference proteome</keyword>
<sequence>MPRVAVLRFPGTNCDQETAYMLREVARAEARVVWHTEYRWRDWDATVIPGGFSYGDYGRAGLLASWSPAAGQLREAAENGVPLLGVCNGFQVLVEAGVLPGALLPNENGRFVARWLRVRVHKPRGPWLLHVEDSAVLDMPVAHAEGRYYHPEPGRLLQSRPWLEYLENPNGSIANVAGLASEDGSVLGLMPHPERAASPLQAPRGCRPGGRPLFTSIGEALRRGW</sequence>
<dbReference type="PANTHER" id="PTHR47552:SF1">
    <property type="entry name" value="PHOSPHORIBOSYLFORMYLGLYCINAMIDINE SYNTHASE SUBUNIT PURQ"/>
    <property type="match status" value="1"/>
</dbReference>
<dbReference type="HAMAP" id="MF_00421">
    <property type="entry name" value="PurQ"/>
    <property type="match status" value="1"/>
</dbReference>
<comment type="subcellular location">
    <subcellularLocation>
        <location evidence="8">Cytoplasm</location>
    </subcellularLocation>
</comment>
<dbReference type="KEGG" id="pdl:Pyrde_1433"/>
<keyword evidence="3 8" id="KW-0547">Nucleotide-binding</keyword>
<dbReference type="Proteomes" id="UP000058613">
    <property type="component" value="Chromosome"/>
</dbReference>
<feature type="active site" description="Nucleophile" evidence="8">
    <location>
        <position position="87"/>
    </location>
</feature>
<dbReference type="GO" id="GO:0004359">
    <property type="term" value="F:glutaminase activity"/>
    <property type="evidence" value="ECO:0007669"/>
    <property type="project" value="UniProtKB-EC"/>
</dbReference>
<comment type="catalytic activity">
    <reaction evidence="8">
        <text>L-glutamine + H2O = L-glutamate + NH4(+)</text>
        <dbReference type="Rhea" id="RHEA:15889"/>
        <dbReference type="ChEBI" id="CHEBI:15377"/>
        <dbReference type="ChEBI" id="CHEBI:28938"/>
        <dbReference type="ChEBI" id="CHEBI:29985"/>
        <dbReference type="ChEBI" id="CHEBI:58359"/>
        <dbReference type="EC" id="3.5.1.2"/>
    </reaction>
</comment>
<dbReference type="PATRIC" id="fig|1273541.4.peg.1529"/>
<evidence type="ECO:0000313" key="11">
    <source>
        <dbReference type="Proteomes" id="UP000058613"/>
    </source>
</evidence>
<dbReference type="EC" id="6.3.5.3" evidence="8"/>
<feature type="active site" evidence="8">
    <location>
        <position position="194"/>
    </location>
</feature>
<evidence type="ECO:0000256" key="1">
    <source>
        <dbReference type="ARBA" id="ARBA00022490"/>
    </source>
</evidence>
<reference evidence="9 11" key="1">
    <citation type="submission" date="2015-10" db="EMBL/GenBank/DDBJ databases">
        <title>Complete genome sequence of hyperthermophilic archaeon Pyrodictium delaneyi Su06.</title>
        <authorList>
            <person name="Jung J.-H."/>
            <person name="Lin J."/>
            <person name="Holden J.F."/>
            <person name="Park C.-S."/>
        </authorList>
    </citation>
    <scope>NUCLEOTIDE SEQUENCE [LARGE SCALE GENOMIC DNA]</scope>
    <source>
        <strain evidence="9 11">Su06</strain>
    </source>
</reference>
<dbReference type="GO" id="GO:0016740">
    <property type="term" value="F:transferase activity"/>
    <property type="evidence" value="ECO:0007669"/>
    <property type="project" value="UniProtKB-KW"/>
</dbReference>
<dbReference type="NCBIfam" id="TIGR01737">
    <property type="entry name" value="FGAM_synth_I"/>
    <property type="match status" value="1"/>
</dbReference>
<dbReference type="InterPro" id="IPR010075">
    <property type="entry name" value="PRibForGlyAmidine_synth_PurQ"/>
</dbReference>
<organism evidence="9 11">
    <name type="scientific">Pyrodictium delaneyi</name>
    <dbReference type="NCBI Taxonomy" id="1273541"/>
    <lineage>
        <taxon>Archaea</taxon>
        <taxon>Thermoproteota</taxon>
        <taxon>Thermoprotei</taxon>
        <taxon>Desulfurococcales</taxon>
        <taxon>Pyrodictiaceae</taxon>
        <taxon>Pyrodictium</taxon>
    </lineage>
</organism>
<evidence type="ECO:0000313" key="12">
    <source>
        <dbReference type="Proteomes" id="UP000196694"/>
    </source>
</evidence>
<dbReference type="RefSeq" id="WP_055409494.1">
    <property type="nucleotide sequence ID" value="NZ_CP013011.1"/>
</dbReference>
<reference evidence="10 12" key="2">
    <citation type="submission" date="2017-05" db="EMBL/GenBank/DDBJ databases">
        <title>The draft genome of the hyperthermophilic archaeon 'Pyrodictium delaneyi strain Hulk', an iron and nitrate reducer, reveals the capacity for sulfate reduction.</title>
        <authorList>
            <person name="Demey L.M."/>
            <person name="Miller C."/>
            <person name="Manzella M."/>
            <person name="Reguera G."/>
            <person name="Kashefi K."/>
        </authorList>
    </citation>
    <scope>NUCLEOTIDE SEQUENCE [LARGE SCALE GENOMIC DNA]</scope>
    <source>
        <strain evidence="10 12">Hulk</strain>
    </source>
</reference>